<organism evidence="11 12">
    <name type="scientific">Gaiella occulta</name>
    <dbReference type="NCBI Taxonomy" id="1002870"/>
    <lineage>
        <taxon>Bacteria</taxon>
        <taxon>Bacillati</taxon>
        <taxon>Actinomycetota</taxon>
        <taxon>Thermoleophilia</taxon>
        <taxon>Gaiellales</taxon>
        <taxon>Gaiellaceae</taxon>
        <taxon>Gaiella</taxon>
    </lineage>
</organism>
<dbReference type="InterPro" id="IPR022903">
    <property type="entry name" value="GcvT_bac"/>
</dbReference>
<evidence type="ECO:0000256" key="2">
    <source>
        <dbReference type="ARBA" id="ARBA00012616"/>
    </source>
</evidence>
<comment type="similarity">
    <text evidence="1 7">Belongs to the GcvT family.</text>
</comment>
<feature type="domain" description="Aminomethyltransferase C-terminal" evidence="10">
    <location>
        <begin position="274"/>
        <end position="347"/>
    </location>
</feature>
<feature type="binding site" evidence="8">
    <location>
        <position position="193"/>
    </location>
    <ligand>
        <name>substrate</name>
    </ligand>
</feature>
<evidence type="ECO:0000256" key="5">
    <source>
        <dbReference type="ARBA" id="ARBA00031395"/>
    </source>
</evidence>
<comment type="subunit">
    <text evidence="7">The glycine cleavage system is composed of four proteins: P, T, L and H.</text>
</comment>
<dbReference type="Gene3D" id="3.30.1360.120">
    <property type="entry name" value="Probable tRNA modification gtpase trme, domain 1"/>
    <property type="match status" value="1"/>
</dbReference>
<evidence type="ECO:0000259" key="9">
    <source>
        <dbReference type="Pfam" id="PF01571"/>
    </source>
</evidence>
<dbReference type="GO" id="GO:0008483">
    <property type="term" value="F:transaminase activity"/>
    <property type="evidence" value="ECO:0007669"/>
    <property type="project" value="UniProtKB-KW"/>
</dbReference>
<dbReference type="SUPFAM" id="SSF101790">
    <property type="entry name" value="Aminomethyltransferase beta-barrel domain"/>
    <property type="match status" value="1"/>
</dbReference>
<protein>
    <recommendedName>
        <fullName evidence="2 7">Aminomethyltransferase</fullName>
        <ecNumber evidence="2 7">2.1.2.10</ecNumber>
    </recommendedName>
    <alternativeName>
        <fullName evidence="5 7">Glycine cleavage system T protein</fullName>
    </alternativeName>
</protein>
<evidence type="ECO:0000256" key="8">
    <source>
        <dbReference type="PIRSR" id="PIRSR006487-1"/>
    </source>
</evidence>
<dbReference type="AlphaFoldDB" id="A0A7M2YZU2"/>
<proteinExistence type="inferred from homology"/>
<dbReference type="GO" id="GO:0005960">
    <property type="term" value="C:glycine cleavage complex"/>
    <property type="evidence" value="ECO:0007669"/>
    <property type="project" value="InterPro"/>
</dbReference>
<dbReference type="NCBIfam" id="NF001567">
    <property type="entry name" value="PRK00389.1"/>
    <property type="match status" value="1"/>
</dbReference>
<dbReference type="Pfam" id="PF08669">
    <property type="entry name" value="GCV_T_C"/>
    <property type="match status" value="1"/>
</dbReference>
<reference evidence="11 12" key="1">
    <citation type="submission" date="2018-07" db="EMBL/GenBank/DDBJ databases">
        <title>High-quality-draft genome sequence of Gaiella occulta.</title>
        <authorList>
            <person name="Severino R."/>
            <person name="Froufe H.J.C."/>
            <person name="Rainey F.A."/>
            <person name="Barroso C."/>
            <person name="Albuquerque L."/>
            <person name="Lobo-Da-Cunha A."/>
            <person name="Da Costa M.S."/>
            <person name="Egas C."/>
        </authorList>
    </citation>
    <scope>NUCLEOTIDE SEQUENCE [LARGE SCALE GENOMIC DNA]</scope>
    <source>
        <strain evidence="11 12">F2-233</strain>
    </source>
</reference>
<dbReference type="GO" id="GO:0004047">
    <property type="term" value="F:aminomethyltransferase activity"/>
    <property type="evidence" value="ECO:0007669"/>
    <property type="project" value="UniProtKB-UniRule"/>
</dbReference>
<evidence type="ECO:0000256" key="4">
    <source>
        <dbReference type="ARBA" id="ARBA00022679"/>
    </source>
</evidence>
<gene>
    <name evidence="7" type="primary">gcvT</name>
    <name evidence="11" type="ORF">Gocc_0800</name>
</gene>
<dbReference type="NCBIfam" id="TIGR00528">
    <property type="entry name" value="gcvT"/>
    <property type="match status" value="1"/>
</dbReference>
<dbReference type="SUPFAM" id="SSF103025">
    <property type="entry name" value="Folate-binding domain"/>
    <property type="match status" value="1"/>
</dbReference>
<dbReference type="HAMAP" id="MF_00259">
    <property type="entry name" value="GcvT"/>
    <property type="match status" value="1"/>
</dbReference>
<dbReference type="PANTHER" id="PTHR43757">
    <property type="entry name" value="AMINOMETHYLTRANSFERASE"/>
    <property type="match status" value="1"/>
</dbReference>
<evidence type="ECO:0000256" key="7">
    <source>
        <dbReference type="HAMAP-Rule" id="MF_00259"/>
    </source>
</evidence>
<dbReference type="PIRSF" id="PIRSF006487">
    <property type="entry name" value="GcvT"/>
    <property type="match status" value="1"/>
</dbReference>
<evidence type="ECO:0000313" key="12">
    <source>
        <dbReference type="Proteomes" id="UP000254134"/>
    </source>
</evidence>
<accession>A0A7M2YZU2</accession>
<evidence type="ECO:0000256" key="6">
    <source>
        <dbReference type="ARBA" id="ARBA00047665"/>
    </source>
</evidence>
<dbReference type="InterPro" id="IPR028896">
    <property type="entry name" value="GcvT/YgfZ/DmdA"/>
</dbReference>
<dbReference type="InterPro" id="IPR006222">
    <property type="entry name" value="GCVT_N"/>
</dbReference>
<dbReference type="GO" id="GO:0019464">
    <property type="term" value="P:glycine decarboxylation via glycine cleavage system"/>
    <property type="evidence" value="ECO:0007669"/>
    <property type="project" value="UniProtKB-UniRule"/>
</dbReference>
<evidence type="ECO:0000256" key="3">
    <source>
        <dbReference type="ARBA" id="ARBA00022576"/>
    </source>
</evidence>
<keyword evidence="12" id="KW-1185">Reference proteome</keyword>
<comment type="function">
    <text evidence="7">The glycine cleavage system catalyzes the degradation of glycine.</text>
</comment>
<dbReference type="RefSeq" id="WP_114795262.1">
    <property type="nucleotide sequence ID" value="NZ_QQZY01000002.1"/>
</dbReference>
<keyword evidence="3 7" id="KW-0032">Aminotransferase</keyword>
<dbReference type="GO" id="GO:0005829">
    <property type="term" value="C:cytosol"/>
    <property type="evidence" value="ECO:0007669"/>
    <property type="project" value="TreeGrafter"/>
</dbReference>
<dbReference type="InterPro" id="IPR013977">
    <property type="entry name" value="GcvT_C"/>
</dbReference>
<evidence type="ECO:0000313" key="11">
    <source>
        <dbReference type="EMBL" id="RDI75002.1"/>
    </source>
</evidence>
<feature type="domain" description="GCVT N-terminal" evidence="9">
    <location>
        <begin position="11"/>
        <end position="256"/>
    </location>
</feature>
<dbReference type="PANTHER" id="PTHR43757:SF2">
    <property type="entry name" value="AMINOMETHYLTRANSFERASE, MITOCHONDRIAL"/>
    <property type="match status" value="1"/>
</dbReference>
<evidence type="ECO:0000256" key="1">
    <source>
        <dbReference type="ARBA" id="ARBA00008609"/>
    </source>
</evidence>
<keyword evidence="4 7" id="KW-0808">Transferase</keyword>
<dbReference type="InterPro" id="IPR006223">
    <property type="entry name" value="GcvT"/>
</dbReference>
<dbReference type="OrthoDB" id="9774591at2"/>
<name>A0A7M2YZU2_9ACTN</name>
<dbReference type="InterPro" id="IPR027266">
    <property type="entry name" value="TrmE/GcvT-like"/>
</dbReference>
<comment type="catalytic activity">
    <reaction evidence="6 7">
        <text>N(6)-[(R)-S(8)-aminomethyldihydrolipoyl]-L-lysyl-[protein] + (6S)-5,6,7,8-tetrahydrofolate = N(6)-[(R)-dihydrolipoyl]-L-lysyl-[protein] + (6R)-5,10-methylene-5,6,7,8-tetrahydrofolate + NH4(+)</text>
        <dbReference type="Rhea" id="RHEA:16945"/>
        <dbReference type="Rhea" id="RHEA-COMP:10475"/>
        <dbReference type="Rhea" id="RHEA-COMP:10492"/>
        <dbReference type="ChEBI" id="CHEBI:15636"/>
        <dbReference type="ChEBI" id="CHEBI:28938"/>
        <dbReference type="ChEBI" id="CHEBI:57453"/>
        <dbReference type="ChEBI" id="CHEBI:83100"/>
        <dbReference type="ChEBI" id="CHEBI:83143"/>
        <dbReference type="EC" id="2.1.2.10"/>
    </reaction>
</comment>
<comment type="caution">
    <text evidence="11">The sequence shown here is derived from an EMBL/GenBank/DDBJ whole genome shotgun (WGS) entry which is preliminary data.</text>
</comment>
<dbReference type="EC" id="2.1.2.10" evidence="2 7"/>
<dbReference type="FunFam" id="3.30.70.1400:FF:000001">
    <property type="entry name" value="Aminomethyltransferase"/>
    <property type="match status" value="1"/>
</dbReference>
<dbReference type="InterPro" id="IPR029043">
    <property type="entry name" value="GcvT/YgfZ_C"/>
</dbReference>
<dbReference type="Proteomes" id="UP000254134">
    <property type="component" value="Unassembled WGS sequence"/>
</dbReference>
<dbReference type="EMBL" id="QQZY01000002">
    <property type="protein sequence ID" value="RDI75002.1"/>
    <property type="molecule type" value="Genomic_DNA"/>
</dbReference>
<reference evidence="12" key="2">
    <citation type="journal article" date="2019" name="MicrobiologyOpen">
        <title>High-quality draft genome sequence of Gaiella occulta isolated from a 150 meter deep mineral water borehole and comparison with the genome sequences of other deep-branching lineages of the phylum Actinobacteria.</title>
        <authorList>
            <person name="Severino R."/>
            <person name="Froufe H.J.C."/>
            <person name="Barroso C."/>
            <person name="Albuquerque L."/>
            <person name="Lobo-da-Cunha A."/>
            <person name="da Costa M.S."/>
            <person name="Egas C."/>
        </authorList>
    </citation>
    <scope>NUCLEOTIDE SEQUENCE [LARGE SCALE GENOMIC DNA]</scope>
    <source>
        <strain evidence="12">F2-233</strain>
    </source>
</reference>
<dbReference type="Pfam" id="PF01571">
    <property type="entry name" value="GCV_T"/>
    <property type="match status" value="1"/>
</dbReference>
<sequence>MTDAVLQRTPLYERHVALGARMVPFAGWEMPVQYEGVIPEHLAVRRDRGVFDVSHMGQLHVEGPKAHELLQGLLSNDLDRIGDGEAQYTLLTNEHGGIVDDLIAYRIGPAHYLLVVNAGNREAAFAWIKEREIRGSEVRDASDEYALLAVQGPTAIEALGLPDAPPFTHAMGEVGGVEVMVCRTGYTGEKGVELMCAADDAPALWDAVVAGGATPCGLGARDTLRLEVCYPLHGNDITQETDAISAGLSWTCALDKEFTGVAALRRIKAEGPRRRLQAFVMEERAIPRHGMAIDGGGEVTSGTHSPMLDVGIGMGYVPAAAAAVGSELVIDVRGKPRRARIVKKPIYSKEET</sequence>
<evidence type="ECO:0000259" key="10">
    <source>
        <dbReference type="Pfam" id="PF08669"/>
    </source>
</evidence>